<feature type="transmembrane region" description="Helical" evidence="2">
    <location>
        <begin position="266"/>
        <end position="287"/>
    </location>
</feature>
<proteinExistence type="predicted"/>
<protein>
    <recommendedName>
        <fullName evidence="5">RGS domain-containing protein</fullName>
    </recommendedName>
</protein>
<dbReference type="Gene3D" id="1.10.167.10">
    <property type="entry name" value="Regulator of G-protein Signalling 4, domain 2"/>
    <property type="match status" value="1"/>
</dbReference>
<dbReference type="AlphaFoldDB" id="A0A3N4KVZ0"/>
<dbReference type="PANTHER" id="PTHR39466">
    <property type="entry name" value="RGS DOMAIN-CONTAINING PROTEIN"/>
    <property type="match status" value="1"/>
</dbReference>
<sequence length="425" mass="47208">MDELTPISSRSTSPLPKFNSIPDSLSFDKIIAGGTCPPMTCRDFMRYLTYVEHSAENLQFYLWLRDYSARFEALPDNEKALSPEIAPYSQFSDVNGFNTNNTNSANRPTRLATKFFADAFLIPNAHLKVPPQTKGNPFTTPPGSQGSSNNLWGSGTDSGSITGIDHAAVTADAFQAVDLKWQPFTIQPFREEITRMIAIYVAEGSPRELNVSARDRVVALRALAQTTHPSALDPLKKAVESTLRHQAHPNFIRWSVRNGNECRVVFALWLGTVVIAAGFIVAILLTLSNRPRGYRAFAAIAWLIGISTLFAATKGMCVVLHGLHHRHVHPWELWSDENALEMNVESKSSFDSKNSSNSYEDEPWVARYANRNIIQKIFDKEVWIEEPALKQIQDAIFVQSIIIAAIVSAIIAGIFVALPSGGYFH</sequence>
<keyword evidence="2" id="KW-0472">Membrane</keyword>
<organism evidence="3 4">
    <name type="scientific">Morchella conica CCBAS932</name>
    <dbReference type="NCBI Taxonomy" id="1392247"/>
    <lineage>
        <taxon>Eukaryota</taxon>
        <taxon>Fungi</taxon>
        <taxon>Dikarya</taxon>
        <taxon>Ascomycota</taxon>
        <taxon>Pezizomycotina</taxon>
        <taxon>Pezizomycetes</taxon>
        <taxon>Pezizales</taxon>
        <taxon>Morchellaceae</taxon>
        <taxon>Morchella</taxon>
    </lineage>
</organism>
<dbReference type="Proteomes" id="UP000277580">
    <property type="component" value="Unassembled WGS sequence"/>
</dbReference>
<name>A0A3N4KVZ0_9PEZI</name>
<dbReference type="PANTHER" id="PTHR39466:SF1">
    <property type="entry name" value="RGS DOMAIN-CONTAINING PROTEIN"/>
    <property type="match status" value="1"/>
</dbReference>
<feature type="compositionally biased region" description="Polar residues" evidence="1">
    <location>
        <begin position="133"/>
        <end position="152"/>
    </location>
</feature>
<reference evidence="3 4" key="1">
    <citation type="journal article" date="2018" name="Nat. Ecol. Evol.">
        <title>Pezizomycetes genomes reveal the molecular basis of ectomycorrhizal truffle lifestyle.</title>
        <authorList>
            <person name="Murat C."/>
            <person name="Payen T."/>
            <person name="Noel B."/>
            <person name="Kuo A."/>
            <person name="Morin E."/>
            <person name="Chen J."/>
            <person name="Kohler A."/>
            <person name="Krizsan K."/>
            <person name="Balestrini R."/>
            <person name="Da Silva C."/>
            <person name="Montanini B."/>
            <person name="Hainaut M."/>
            <person name="Levati E."/>
            <person name="Barry K.W."/>
            <person name="Belfiori B."/>
            <person name="Cichocki N."/>
            <person name="Clum A."/>
            <person name="Dockter R.B."/>
            <person name="Fauchery L."/>
            <person name="Guy J."/>
            <person name="Iotti M."/>
            <person name="Le Tacon F."/>
            <person name="Lindquist E.A."/>
            <person name="Lipzen A."/>
            <person name="Malagnac F."/>
            <person name="Mello A."/>
            <person name="Molinier V."/>
            <person name="Miyauchi S."/>
            <person name="Poulain J."/>
            <person name="Riccioni C."/>
            <person name="Rubini A."/>
            <person name="Sitrit Y."/>
            <person name="Splivallo R."/>
            <person name="Traeger S."/>
            <person name="Wang M."/>
            <person name="Zifcakova L."/>
            <person name="Wipf D."/>
            <person name="Zambonelli A."/>
            <person name="Paolocci F."/>
            <person name="Nowrousian M."/>
            <person name="Ottonello S."/>
            <person name="Baldrian P."/>
            <person name="Spatafora J.W."/>
            <person name="Henrissat B."/>
            <person name="Nagy L.G."/>
            <person name="Aury J.M."/>
            <person name="Wincker P."/>
            <person name="Grigoriev I.V."/>
            <person name="Bonfante P."/>
            <person name="Martin F.M."/>
        </authorList>
    </citation>
    <scope>NUCLEOTIDE SEQUENCE [LARGE SCALE GENOMIC DNA]</scope>
    <source>
        <strain evidence="3 4">CCBAS932</strain>
    </source>
</reference>
<dbReference type="InterPro" id="IPR044926">
    <property type="entry name" value="RGS_subdomain_2"/>
</dbReference>
<evidence type="ECO:0000313" key="3">
    <source>
        <dbReference type="EMBL" id="RPB14716.1"/>
    </source>
</evidence>
<feature type="transmembrane region" description="Helical" evidence="2">
    <location>
        <begin position="396"/>
        <end position="418"/>
    </location>
</feature>
<evidence type="ECO:0000313" key="4">
    <source>
        <dbReference type="Proteomes" id="UP000277580"/>
    </source>
</evidence>
<dbReference type="EMBL" id="ML119116">
    <property type="protein sequence ID" value="RPB14716.1"/>
    <property type="molecule type" value="Genomic_DNA"/>
</dbReference>
<dbReference type="OrthoDB" id="3232309at2759"/>
<dbReference type="STRING" id="1392247.A0A3N4KVZ0"/>
<gene>
    <name evidence="3" type="ORF">P167DRAFT_572014</name>
</gene>
<dbReference type="SUPFAM" id="SSF48097">
    <property type="entry name" value="Regulator of G-protein signaling, RGS"/>
    <property type="match status" value="1"/>
</dbReference>
<accession>A0A3N4KVZ0</accession>
<dbReference type="InterPro" id="IPR036305">
    <property type="entry name" value="RGS_sf"/>
</dbReference>
<dbReference type="InParanoid" id="A0A3N4KVZ0"/>
<keyword evidence="2" id="KW-0812">Transmembrane</keyword>
<evidence type="ECO:0000256" key="1">
    <source>
        <dbReference type="SAM" id="MobiDB-lite"/>
    </source>
</evidence>
<evidence type="ECO:0008006" key="5">
    <source>
        <dbReference type="Google" id="ProtNLM"/>
    </source>
</evidence>
<feature type="region of interest" description="Disordered" evidence="1">
    <location>
        <begin position="131"/>
        <end position="156"/>
    </location>
</feature>
<evidence type="ECO:0000256" key="2">
    <source>
        <dbReference type="SAM" id="Phobius"/>
    </source>
</evidence>
<keyword evidence="2" id="KW-1133">Transmembrane helix</keyword>
<feature type="transmembrane region" description="Helical" evidence="2">
    <location>
        <begin position="299"/>
        <end position="323"/>
    </location>
</feature>
<keyword evidence="4" id="KW-1185">Reference proteome</keyword>